<proteinExistence type="predicted"/>
<feature type="compositionally biased region" description="Low complexity" evidence="1">
    <location>
        <begin position="395"/>
        <end position="423"/>
    </location>
</feature>
<comment type="caution">
    <text evidence="2">The sequence shown here is derived from an EMBL/GenBank/DDBJ whole genome shotgun (WGS) entry which is preliminary data.</text>
</comment>
<evidence type="ECO:0000313" key="3">
    <source>
        <dbReference type="Proteomes" id="UP001285441"/>
    </source>
</evidence>
<sequence length="480" mass="52881">MATALRNPRTETEWRNRVAHVFPNLQGPVTLANLTMEHSASKMTVEDFLPLKVLWRRSEAGKFNLLDYVDQGSKTKAMQTMRETAPSDFCKRMGGQSVPGEREKYLDDNIFSMVLVYMDLITRIDVGAPASASVVMSPQKGQRVLRSATARARDGSPTAGKGGGAAVVDANEDDGADEDEDDENEDENDNGEAGESSASSSIGPDGGSPGNPKFIPPTNDEVTVNMAFVLLAGALMERKHAYARGFGYRWIPDRDVYKIRKTTATMRSKKLLEARTDGGFHHMRLGVTASPLEVKPHVRLTHLDELQWQEGAQMAAHIQELMFKYDSRQIDARSRFGLLENDPARPRLKRRVHWGMNHGEIYINIFEYDDEYERYIRGPPAPRINLPSPSSSHQAALPPSVASSAASAADDASDTSAAQEDTAPSTAGSGYAPGFLVVKSYGPWRTRAYNDIVSICKNIFAISHYLSHKGDLPATVLPRR</sequence>
<accession>A0AAE0NUY9</accession>
<feature type="region of interest" description="Disordered" evidence="1">
    <location>
        <begin position="145"/>
        <end position="218"/>
    </location>
</feature>
<reference evidence="2" key="1">
    <citation type="journal article" date="2023" name="Mol. Phylogenet. Evol.">
        <title>Genome-scale phylogeny and comparative genomics of the fungal order Sordariales.</title>
        <authorList>
            <person name="Hensen N."/>
            <person name="Bonometti L."/>
            <person name="Westerberg I."/>
            <person name="Brannstrom I.O."/>
            <person name="Guillou S."/>
            <person name="Cros-Aarteil S."/>
            <person name="Calhoun S."/>
            <person name="Haridas S."/>
            <person name="Kuo A."/>
            <person name="Mondo S."/>
            <person name="Pangilinan J."/>
            <person name="Riley R."/>
            <person name="LaButti K."/>
            <person name="Andreopoulos B."/>
            <person name="Lipzen A."/>
            <person name="Chen C."/>
            <person name="Yan M."/>
            <person name="Daum C."/>
            <person name="Ng V."/>
            <person name="Clum A."/>
            <person name="Steindorff A."/>
            <person name="Ohm R.A."/>
            <person name="Martin F."/>
            <person name="Silar P."/>
            <person name="Natvig D.O."/>
            <person name="Lalanne C."/>
            <person name="Gautier V."/>
            <person name="Ament-Velasquez S.L."/>
            <person name="Kruys A."/>
            <person name="Hutchinson M.I."/>
            <person name="Powell A.J."/>
            <person name="Barry K."/>
            <person name="Miller A.N."/>
            <person name="Grigoriev I.V."/>
            <person name="Debuchy R."/>
            <person name="Gladieux P."/>
            <person name="Hiltunen Thoren M."/>
            <person name="Johannesson H."/>
        </authorList>
    </citation>
    <scope>NUCLEOTIDE SEQUENCE</scope>
    <source>
        <strain evidence="2">CBS 232.78</strain>
    </source>
</reference>
<protein>
    <submittedName>
        <fullName evidence="2">Uncharacterized protein</fullName>
    </submittedName>
</protein>
<organism evidence="2 3">
    <name type="scientific">Podospora didyma</name>
    <dbReference type="NCBI Taxonomy" id="330526"/>
    <lineage>
        <taxon>Eukaryota</taxon>
        <taxon>Fungi</taxon>
        <taxon>Dikarya</taxon>
        <taxon>Ascomycota</taxon>
        <taxon>Pezizomycotina</taxon>
        <taxon>Sordariomycetes</taxon>
        <taxon>Sordariomycetidae</taxon>
        <taxon>Sordariales</taxon>
        <taxon>Podosporaceae</taxon>
        <taxon>Podospora</taxon>
    </lineage>
</organism>
<feature type="compositionally biased region" description="Acidic residues" evidence="1">
    <location>
        <begin position="170"/>
        <end position="192"/>
    </location>
</feature>
<dbReference type="EMBL" id="JAULSW010000003">
    <property type="protein sequence ID" value="KAK3388034.1"/>
    <property type="molecule type" value="Genomic_DNA"/>
</dbReference>
<evidence type="ECO:0000256" key="1">
    <source>
        <dbReference type="SAM" id="MobiDB-lite"/>
    </source>
</evidence>
<keyword evidence="3" id="KW-1185">Reference proteome</keyword>
<gene>
    <name evidence="2" type="ORF">B0H63DRAFT_471367</name>
</gene>
<feature type="compositionally biased region" description="Low complexity" evidence="1">
    <location>
        <begin position="193"/>
        <end position="203"/>
    </location>
</feature>
<reference evidence="2" key="2">
    <citation type="submission" date="2023-06" db="EMBL/GenBank/DDBJ databases">
        <authorList>
            <consortium name="Lawrence Berkeley National Laboratory"/>
            <person name="Haridas S."/>
            <person name="Hensen N."/>
            <person name="Bonometti L."/>
            <person name="Westerberg I."/>
            <person name="Brannstrom I.O."/>
            <person name="Guillou S."/>
            <person name="Cros-Aarteil S."/>
            <person name="Calhoun S."/>
            <person name="Kuo A."/>
            <person name="Mondo S."/>
            <person name="Pangilinan J."/>
            <person name="Riley R."/>
            <person name="LaButti K."/>
            <person name="Andreopoulos B."/>
            <person name="Lipzen A."/>
            <person name="Chen C."/>
            <person name="Yanf M."/>
            <person name="Daum C."/>
            <person name="Ng V."/>
            <person name="Clum A."/>
            <person name="Steindorff A."/>
            <person name="Ohm R."/>
            <person name="Martin F."/>
            <person name="Silar P."/>
            <person name="Natvig D."/>
            <person name="Lalanne C."/>
            <person name="Gautier V."/>
            <person name="Ament-velasquez S.L."/>
            <person name="Kruys A."/>
            <person name="Hutchinson M.I."/>
            <person name="Powell A.J."/>
            <person name="Barry K."/>
            <person name="Miller A.N."/>
            <person name="Grigoriev I.V."/>
            <person name="Debuchy R."/>
            <person name="Gladieux P."/>
            <person name="Thoren M.H."/>
            <person name="Johannesson H."/>
        </authorList>
    </citation>
    <scope>NUCLEOTIDE SEQUENCE</scope>
    <source>
        <strain evidence="2">CBS 232.78</strain>
    </source>
</reference>
<dbReference type="AlphaFoldDB" id="A0AAE0NUY9"/>
<dbReference type="Proteomes" id="UP001285441">
    <property type="component" value="Unassembled WGS sequence"/>
</dbReference>
<evidence type="ECO:0000313" key="2">
    <source>
        <dbReference type="EMBL" id="KAK3388034.1"/>
    </source>
</evidence>
<name>A0AAE0NUY9_9PEZI</name>
<feature type="region of interest" description="Disordered" evidence="1">
    <location>
        <begin position="383"/>
        <end position="426"/>
    </location>
</feature>